<keyword evidence="3" id="KW-0238">DNA-binding</keyword>
<dbReference type="RefSeq" id="WP_149402655.1">
    <property type="nucleotide sequence ID" value="NZ_BIXY01000050.1"/>
</dbReference>
<evidence type="ECO:0000313" key="7">
    <source>
        <dbReference type="Proteomes" id="UP000322530"/>
    </source>
</evidence>
<feature type="transmembrane region" description="Helical" evidence="4">
    <location>
        <begin position="38"/>
        <end position="71"/>
    </location>
</feature>
<dbReference type="GO" id="GO:0006298">
    <property type="term" value="P:mismatch repair"/>
    <property type="evidence" value="ECO:0007669"/>
    <property type="project" value="InterPro"/>
</dbReference>
<evidence type="ECO:0000313" key="6">
    <source>
        <dbReference type="EMBL" id="GCF09731.1"/>
    </source>
</evidence>
<dbReference type="Pfam" id="PF00488">
    <property type="entry name" value="MutS_V"/>
    <property type="match status" value="1"/>
</dbReference>
<name>A0A5A5TDV5_9CHLR</name>
<feature type="domain" description="DNA mismatch repair proteins mutS family" evidence="5">
    <location>
        <begin position="438"/>
        <end position="617"/>
    </location>
</feature>
<keyword evidence="4" id="KW-0472">Membrane</keyword>
<dbReference type="InterPro" id="IPR045076">
    <property type="entry name" value="MutS"/>
</dbReference>
<dbReference type="CDD" id="cd03283">
    <property type="entry name" value="ABC_MutS-like"/>
    <property type="match status" value="1"/>
</dbReference>
<organism evidence="6 7">
    <name type="scientific">Dictyobacter arantiisoli</name>
    <dbReference type="NCBI Taxonomy" id="2014874"/>
    <lineage>
        <taxon>Bacteria</taxon>
        <taxon>Bacillati</taxon>
        <taxon>Chloroflexota</taxon>
        <taxon>Ktedonobacteria</taxon>
        <taxon>Ktedonobacterales</taxon>
        <taxon>Dictyobacteraceae</taxon>
        <taxon>Dictyobacter</taxon>
    </lineage>
</organism>
<dbReference type="InterPro" id="IPR027417">
    <property type="entry name" value="P-loop_NTPase"/>
</dbReference>
<dbReference type="AlphaFoldDB" id="A0A5A5TDV5"/>
<comment type="caution">
    <text evidence="6">The sequence shown here is derived from an EMBL/GenBank/DDBJ whole genome shotgun (WGS) entry which is preliminary data.</text>
</comment>
<evidence type="ECO:0000256" key="2">
    <source>
        <dbReference type="ARBA" id="ARBA00022840"/>
    </source>
</evidence>
<keyword evidence="2" id="KW-0067">ATP-binding</keyword>
<accession>A0A5A5TDV5</accession>
<dbReference type="SUPFAM" id="SSF52540">
    <property type="entry name" value="P-loop containing nucleoside triphosphate hydrolases"/>
    <property type="match status" value="1"/>
</dbReference>
<feature type="transmembrane region" description="Helical" evidence="4">
    <location>
        <begin position="246"/>
        <end position="262"/>
    </location>
</feature>
<dbReference type="Proteomes" id="UP000322530">
    <property type="component" value="Unassembled WGS sequence"/>
</dbReference>
<dbReference type="SMART" id="SM00534">
    <property type="entry name" value="MUTSac"/>
    <property type="match status" value="1"/>
</dbReference>
<dbReference type="PANTHER" id="PTHR11361:SF99">
    <property type="entry name" value="DNA MISMATCH REPAIR PROTEIN"/>
    <property type="match status" value="1"/>
</dbReference>
<dbReference type="GO" id="GO:0005829">
    <property type="term" value="C:cytosol"/>
    <property type="evidence" value="ECO:0007669"/>
    <property type="project" value="TreeGrafter"/>
</dbReference>
<dbReference type="GO" id="GO:0030983">
    <property type="term" value="F:mismatched DNA binding"/>
    <property type="evidence" value="ECO:0007669"/>
    <property type="project" value="InterPro"/>
</dbReference>
<reference evidence="6 7" key="1">
    <citation type="submission" date="2019-01" db="EMBL/GenBank/DDBJ databases">
        <title>Draft genome sequence of Dictyobacter sp. Uno17.</title>
        <authorList>
            <person name="Wang C.M."/>
            <person name="Zheng Y."/>
            <person name="Sakai Y."/>
            <person name="Abe K."/>
            <person name="Yokota A."/>
            <person name="Yabe S."/>
        </authorList>
    </citation>
    <scope>NUCLEOTIDE SEQUENCE [LARGE SCALE GENOMIC DNA]</scope>
    <source>
        <strain evidence="6 7">Uno17</strain>
    </source>
</reference>
<keyword evidence="4" id="KW-0812">Transmembrane</keyword>
<dbReference type="SUPFAM" id="SSF48334">
    <property type="entry name" value="DNA repair protein MutS, domain III"/>
    <property type="match status" value="1"/>
</dbReference>
<dbReference type="GO" id="GO:0005524">
    <property type="term" value="F:ATP binding"/>
    <property type="evidence" value="ECO:0007669"/>
    <property type="project" value="UniProtKB-KW"/>
</dbReference>
<dbReference type="InterPro" id="IPR036187">
    <property type="entry name" value="DNA_mismatch_repair_MutS_sf"/>
</dbReference>
<keyword evidence="7" id="KW-1185">Reference proteome</keyword>
<keyword evidence="1" id="KW-0547">Nucleotide-binding</keyword>
<dbReference type="InterPro" id="IPR000432">
    <property type="entry name" value="DNA_mismatch_repair_MutS_C"/>
</dbReference>
<feature type="transmembrane region" description="Helical" evidence="4">
    <location>
        <begin position="220"/>
        <end position="240"/>
    </location>
</feature>
<sequence>MDTIPSRQVVLERQLARVQRRLAKVQALDQQNKMRTLIILALCIFVTVTFLSLVHWIGFICILLSCVIFWLRARLQPAFGKSALRYESWVRMLNTQIARLNLDWDALPPVPPREEQEMGEMHPFELDLDISGERSLHRLLNTGVSLEGTLLLRDWLLELNPDLEVIRARRSLVRELIPMTGFRNKFLLNSLFATRFSTSPIDSEALTAWVQEQANFKQPLSSLVVALLLACLFYASILAFLFVHTSVLFCVAALLCSLFWYLRTKKEQGQLSQSSNRQRIAFGQLQLIFEFLEKNRYAKKSRLRQLCEPFFLHADRRPSILLKRIERILNRATLSTSSEGWALVNVLFPIGAILAHQLIQCTTLLAEYLPVWLDVWYELEAANSLANFAHLHPEYTFPELEVRKRSGDPIFFDAQALGHPLIKPEHKVVNDFTMDPAGEILLITGSNMAGKSTFLRTIGINLVLAYAGSVVNAASFKTTIFDLYACIRVTDSLADGYSYFYAEVRRLKGLLDLLDEGTDHPVFFLIDEIFRGTNNYERAIGSEAYIRALVDKKCVGAISTHDLELVQLAEGNPMIKNYHFRENIIDGKMVFEYLLHDGPSPTRNALRIMQMEGLPVHWDATPA</sequence>
<evidence type="ECO:0000259" key="5">
    <source>
        <dbReference type="SMART" id="SM00534"/>
    </source>
</evidence>
<gene>
    <name evidence="6" type="ORF">KDI_32950</name>
</gene>
<dbReference type="Gene3D" id="3.40.50.300">
    <property type="entry name" value="P-loop containing nucleotide triphosphate hydrolases"/>
    <property type="match status" value="1"/>
</dbReference>
<protein>
    <submittedName>
        <fullName evidence="6">DNA mismatch repair protein</fullName>
    </submittedName>
</protein>
<keyword evidence="4" id="KW-1133">Transmembrane helix</keyword>
<dbReference type="PANTHER" id="PTHR11361">
    <property type="entry name" value="DNA MISMATCH REPAIR PROTEIN MUTS FAMILY MEMBER"/>
    <property type="match status" value="1"/>
</dbReference>
<dbReference type="EMBL" id="BIXY01000050">
    <property type="protein sequence ID" value="GCF09731.1"/>
    <property type="molecule type" value="Genomic_DNA"/>
</dbReference>
<evidence type="ECO:0000256" key="1">
    <source>
        <dbReference type="ARBA" id="ARBA00022741"/>
    </source>
</evidence>
<proteinExistence type="predicted"/>
<dbReference type="OrthoDB" id="9802448at2"/>
<evidence type="ECO:0000256" key="4">
    <source>
        <dbReference type="SAM" id="Phobius"/>
    </source>
</evidence>
<evidence type="ECO:0000256" key="3">
    <source>
        <dbReference type="ARBA" id="ARBA00023125"/>
    </source>
</evidence>
<dbReference type="GO" id="GO:0140664">
    <property type="term" value="F:ATP-dependent DNA damage sensor activity"/>
    <property type="evidence" value="ECO:0007669"/>
    <property type="project" value="InterPro"/>
</dbReference>